<feature type="transmembrane region" description="Helical" evidence="2">
    <location>
        <begin position="178"/>
        <end position="203"/>
    </location>
</feature>
<feature type="transmembrane region" description="Helical" evidence="2">
    <location>
        <begin position="26"/>
        <end position="47"/>
    </location>
</feature>
<dbReference type="PANTHER" id="PTHR39614:SF2">
    <property type="entry name" value="INTEGRAL MEMBRANE PROTEIN"/>
    <property type="match status" value="1"/>
</dbReference>
<dbReference type="Pfam" id="PF20684">
    <property type="entry name" value="Fung_rhodopsin"/>
    <property type="match status" value="1"/>
</dbReference>
<feature type="transmembrane region" description="Helical" evidence="2">
    <location>
        <begin position="138"/>
        <end position="158"/>
    </location>
</feature>
<feature type="compositionally biased region" description="Polar residues" evidence="1">
    <location>
        <begin position="330"/>
        <end position="358"/>
    </location>
</feature>
<keyword evidence="2" id="KW-1133">Transmembrane helix</keyword>
<evidence type="ECO:0000256" key="2">
    <source>
        <dbReference type="SAM" id="Phobius"/>
    </source>
</evidence>
<feature type="domain" description="Rhodopsin" evidence="3">
    <location>
        <begin position="48"/>
        <end position="277"/>
    </location>
</feature>
<feature type="transmembrane region" description="Helical" evidence="2">
    <location>
        <begin position="101"/>
        <end position="126"/>
    </location>
</feature>
<dbReference type="InterPro" id="IPR049326">
    <property type="entry name" value="Rhodopsin_dom_fungi"/>
</dbReference>
<name>A0A8H4KQV1_9HYPO</name>
<organism evidence="4 5">
    <name type="scientific">Fusarium austroafricanum</name>
    <dbReference type="NCBI Taxonomy" id="2364996"/>
    <lineage>
        <taxon>Eukaryota</taxon>
        <taxon>Fungi</taxon>
        <taxon>Dikarya</taxon>
        <taxon>Ascomycota</taxon>
        <taxon>Pezizomycotina</taxon>
        <taxon>Sordariomycetes</taxon>
        <taxon>Hypocreomycetidae</taxon>
        <taxon>Hypocreales</taxon>
        <taxon>Nectriaceae</taxon>
        <taxon>Fusarium</taxon>
        <taxon>Fusarium concolor species complex</taxon>
    </lineage>
</organism>
<evidence type="ECO:0000256" key="1">
    <source>
        <dbReference type="SAM" id="MobiDB-lite"/>
    </source>
</evidence>
<feature type="region of interest" description="Disordered" evidence="1">
    <location>
        <begin position="327"/>
        <end position="365"/>
    </location>
</feature>
<dbReference type="PANTHER" id="PTHR39614">
    <property type="entry name" value="INTEGRAL MEMBRANE PROTEIN"/>
    <property type="match status" value="1"/>
</dbReference>
<proteinExistence type="predicted"/>
<dbReference type="EMBL" id="JAADJG010000087">
    <property type="protein sequence ID" value="KAF4455587.1"/>
    <property type="molecule type" value="Genomic_DNA"/>
</dbReference>
<reference evidence="4" key="1">
    <citation type="submission" date="2020-01" db="EMBL/GenBank/DDBJ databases">
        <title>Identification and distribution of gene clusters putatively required for synthesis of sphingolipid metabolism inhibitors in phylogenetically diverse species of the filamentous fungus Fusarium.</title>
        <authorList>
            <person name="Kim H.-S."/>
            <person name="Busman M."/>
            <person name="Brown D.W."/>
            <person name="Divon H."/>
            <person name="Uhlig S."/>
            <person name="Proctor R.H."/>
        </authorList>
    </citation>
    <scope>NUCLEOTIDE SEQUENCE</scope>
    <source>
        <strain evidence="4">NRRL 53441</strain>
    </source>
</reference>
<feature type="transmembrane region" description="Helical" evidence="2">
    <location>
        <begin position="215"/>
        <end position="235"/>
    </location>
</feature>
<feature type="transmembrane region" description="Helical" evidence="2">
    <location>
        <begin position="59"/>
        <end position="81"/>
    </location>
</feature>
<keyword evidence="2" id="KW-0472">Membrane</keyword>
<protein>
    <recommendedName>
        <fullName evidence="3">Rhodopsin domain-containing protein</fullName>
    </recommendedName>
</protein>
<evidence type="ECO:0000259" key="3">
    <source>
        <dbReference type="Pfam" id="PF20684"/>
    </source>
</evidence>
<keyword evidence="2" id="KW-0812">Transmembrane</keyword>
<keyword evidence="5" id="KW-1185">Reference proteome</keyword>
<dbReference type="AlphaFoldDB" id="A0A8H4KQV1"/>
<dbReference type="OrthoDB" id="3918601at2759"/>
<evidence type="ECO:0000313" key="5">
    <source>
        <dbReference type="Proteomes" id="UP000605986"/>
    </source>
</evidence>
<comment type="caution">
    <text evidence="4">The sequence shown here is derived from an EMBL/GenBank/DDBJ whole genome shotgun (WGS) entry which is preliminary data.</text>
</comment>
<dbReference type="Proteomes" id="UP000605986">
    <property type="component" value="Unassembled WGS sequence"/>
</dbReference>
<sequence length="396" mass="42991">MDPDAAHNDAVYSFSPVTFNDHAGKLWIVTILSLIYSSLVALARGYIKYQMFGFDDILFAGASILHLAQSIAIFVGLNNGLGKYNSITSSEQWTISSKSTTAAVILCLLALCLAKCSVLALVLRIIGSKPGKDKRVCIGLMVFTVAWGVGSCLAWLVNCHSDTLLTVDNVKQCPNQNARWAVITAFDILTEIFTWLLVVELSWSVNISFARKCQVVSAFSFRLPLIALAAVHLAYSGTYPTSPEPQFDVTNTLICQQVLISWALISATVPNLKNFLKSFSIGMGFPVAFDFTMSGSSQAYALKSLQNNRSTNNRSTTTSAAAVATSVNAPSHSANWRPDQVSNQTTAGRNSNSQNSGDDMSEDGRISRAGSQELIISKQVAWDVTYEDNHNGYIKP</sequence>
<accession>A0A8H4KQV1</accession>
<gene>
    <name evidence="4" type="ORF">F53441_2111</name>
</gene>
<evidence type="ECO:0000313" key="4">
    <source>
        <dbReference type="EMBL" id="KAF4455587.1"/>
    </source>
</evidence>